<accession>A0A1V3ISB3</accession>
<dbReference type="Proteomes" id="UP000189161">
    <property type="component" value="Unassembled WGS sequence"/>
</dbReference>
<dbReference type="AlphaFoldDB" id="A0A1V3J2J7"/>
<dbReference type="Proteomes" id="UP000188728">
    <property type="component" value="Unassembled WGS sequence"/>
</dbReference>
<evidence type="ECO:0000313" key="1">
    <source>
        <dbReference type="EMBL" id="OOF44920.1"/>
    </source>
</evidence>
<name>A0A1V3J2J7_9PAST</name>
<sequence>MELLERRQQAVRNQKIASLYEDSGGAWVAFENKPIVYNVVRLVLTKPIGNLTLQGENGFSETQKIIQNTTALSLYPLFSDYYQLLLSTSYQCYLICLLVSPRMVFLPQILQQQNMWANTQCPNFPYKFIQIFFAMNEAAKV</sequence>
<gene>
    <name evidence="1" type="ORF">BKK51_07785</name>
    <name evidence="2" type="ORF">BKK52_04855</name>
</gene>
<protein>
    <submittedName>
        <fullName evidence="2">Uncharacterized protein</fullName>
    </submittedName>
</protein>
<dbReference type="EMBL" id="MLHK01000041">
    <property type="protein sequence ID" value="OOF44920.1"/>
    <property type="molecule type" value="Genomic_DNA"/>
</dbReference>
<organism evidence="2 4">
    <name type="scientific">Rodentibacter trehalosifermentans</name>
    <dbReference type="NCBI Taxonomy" id="1908263"/>
    <lineage>
        <taxon>Bacteria</taxon>
        <taxon>Pseudomonadati</taxon>
        <taxon>Pseudomonadota</taxon>
        <taxon>Gammaproteobacteria</taxon>
        <taxon>Pasteurellales</taxon>
        <taxon>Pasteurellaceae</taxon>
        <taxon>Rodentibacter</taxon>
    </lineage>
</organism>
<evidence type="ECO:0000313" key="4">
    <source>
        <dbReference type="Proteomes" id="UP000189161"/>
    </source>
</evidence>
<evidence type="ECO:0000313" key="3">
    <source>
        <dbReference type="Proteomes" id="UP000188728"/>
    </source>
</evidence>
<keyword evidence="4" id="KW-1185">Reference proteome</keyword>
<reference evidence="3 4" key="1">
    <citation type="submission" date="2016-10" db="EMBL/GenBank/DDBJ databases">
        <title>Rodentibacter gen. nov. and new species.</title>
        <authorList>
            <person name="Christensen H."/>
        </authorList>
    </citation>
    <scope>NUCLEOTIDE SEQUENCE [LARGE SCALE GENOMIC DNA]</scope>
    <source>
        <strain evidence="1 3">H1983213011</strain>
        <strain evidence="2 4">H1987082031</strain>
    </source>
</reference>
<dbReference type="RefSeq" id="WP_077420978.1">
    <property type="nucleotide sequence ID" value="NZ_MLHK01000041.1"/>
</dbReference>
<dbReference type="EMBL" id="MLHL01000021">
    <property type="protein sequence ID" value="OOF48899.1"/>
    <property type="molecule type" value="Genomic_DNA"/>
</dbReference>
<evidence type="ECO:0000313" key="2">
    <source>
        <dbReference type="EMBL" id="OOF48899.1"/>
    </source>
</evidence>
<accession>A0A1V3J2J7</accession>
<comment type="caution">
    <text evidence="2">The sequence shown here is derived from an EMBL/GenBank/DDBJ whole genome shotgun (WGS) entry which is preliminary data.</text>
</comment>
<proteinExistence type="predicted"/>